<protein>
    <submittedName>
        <fullName evidence="3">DUF4132 domain-containing protein</fullName>
    </submittedName>
</protein>
<accession>A0ABW6STE1</accession>
<gene>
    <name evidence="3" type="ORF">ACFYXI_21970</name>
</gene>
<dbReference type="InterPro" id="IPR025406">
    <property type="entry name" value="DUF4132"/>
</dbReference>
<evidence type="ECO:0000259" key="1">
    <source>
        <dbReference type="Pfam" id="PF13569"/>
    </source>
</evidence>
<sequence length="806" mass="88383">MIFSTEFLLDNILNDIAVADPAVAPPHQGMILMPLSPSALTLRALMTDPAAAGDAWFEQSYLTASDLGTLLPYAYRTSGSGGPAMSARFVVEDAVKERQPSFTPEACADLFLALVGGLPERKWSNLPLAAAALVRCPGGPPHADLAEPARELVRFHLAADRVEHPHALLVVAGLAGLDEEVAAVLRDGPGSIAVGEIDLLLGWEAERRALLAEVTERNYGCPPPLPDAWERLAAIPEYAAFARSALEAADARVAAIHAGEIPYRADRAFNDKEKDVLGRAVRLALRQDEPWLPDLFDRLVRGVAVAPTAARTLPSQGLLYEMARAAVEFPTPEAIDALRAAREVTRHASVPKRLDRTTKGIERALADRVEVAFRMPDLGFEPGGRLRVPLGGHAAVISVGDDVELTWWQGDKRLKGVPAAVRRDHADEVKRLRDLTGRARRQLTTLIRALEAGFPGETAHPYATWRRLAGHPIAGTVARRLIWEIEVSPGRRVSVLGGASDADIAGITGVAPSPDAPVRLWHPARASLDDVRAWRERVSEERIRQPFKQAFREIYPLTPAEERTGGYSNRFAAHVVDYRKLYALFKQRGWAADMLGPWDGGRHGEAQCVLAGGRWRASFLHEADDSGEHATTDQIRFNRNENGEWRQVALTEVPPLVFSEAMRDVDLFIAVTSIATDPGWADRGDGHRDYWHTAAFGPLPPSAEVRRDALARLLPRTAIAERCVLTDRYLMVRGDLRSYRIHLGSANILMDPGDVYLCVVSAPHAADDVFLPFEEDGRLGLILSKAFLLARDSEIEDESILRQIKG</sequence>
<comment type="caution">
    <text evidence="3">The sequence shown here is derived from an EMBL/GenBank/DDBJ whole genome shotgun (WGS) entry which is preliminary data.</text>
</comment>
<name>A0ABW6STE1_9ACTN</name>
<dbReference type="Pfam" id="PF13569">
    <property type="entry name" value="DUF4132"/>
    <property type="match status" value="1"/>
</dbReference>
<keyword evidence="4" id="KW-1185">Reference proteome</keyword>
<evidence type="ECO:0000259" key="2">
    <source>
        <dbReference type="Pfam" id="PF24879"/>
    </source>
</evidence>
<dbReference type="EMBL" id="JBIASD010000014">
    <property type="protein sequence ID" value="MFF3668257.1"/>
    <property type="molecule type" value="Genomic_DNA"/>
</dbReference>
<reference evidence="3 4" key="1">
    <citation type="submission" date="2024-10" db="EMBL/GenBank/DDBJ databases">
        <title>The Natural Products Discovery Center: Release of the First 8490 Sequenced Strains for Exploring Actinobacteria Biosynthetic Diversity.</title>
        <authorList>
            <person name="Kalkreuter E."/>
            <person name="Kautsar S.A."/>
            <person name="Yang D."/>
            <person name="Bader C.D."/>
            <person name="Teijaro C.N."/>
            <person name="Fluegel L."/>
            <person name="Davis C.M."/>
            <person name="Simpson J.R."/>
            <person name="Lauterbach L."/>
            <person name="Steele A.D."/>
            <person name="Gui C."/>
            <person name="Meng S."/>
            <person name="Li G."/>
            <person name="Viehrig K."/>
            <person name="Ye F."/>
            <person name="Su P."/>
            <person name="Kiefer A.F."/>
            <person name="Nichols A."/>
            <person name="Cepeda A.J."/>
            <person name="Yan W."/>
            <person name="Fan B."/>
            <person name="Jiang Y."/>
            <person name="Adhikari A."/>
            <person name="Zheng C.-J."/>
            <person name="Schuster L."/>
            <person name="Cowan T.M."/>
            <person name="Smanski M.J."/>
            <person name="Chevrette M.G."/>
            <person name="De Carvalho L.P.S."/>
            <person name="Shen B."/>
        </authorList>
    </citation>
    <scope>NUCLEOTIDE SEQUENCE [LARGE SCALE GENOMIC DNA]</scope>
    <source>
        <strain evidence="3 4">NPDC002173</strain>
    </source>
</reference>
<dbReference type="Pfam" id="PF24879">
    <property type="entry name" value="DUF7737"/>
    <property type="match status" value="1"/>
</dbReference>
<dbReference type="InterPro" id="IPR056639">
    <property type="entry name" value="DUF7737"/>
</dbReference>
<dbReference type="Proteomes" id="UP001602013">
    <property type="component" value="Unassembled WGS sequence"/>
</dbReference>
<feature type="domain" description="DUF7737" evidence="2">
    <location>
        <begin position="703"/>
        <end position="804"/>
    </location>
</feature>
<dbReference type="RefSeq" id="WP_387413719.1">
    <property type="nucleotide sequence ID" value="NZ_JBIASD010000014.1"/>
</dbReference>
<evidence type="ECO:0000313" key="4">
    <source>
        <dbReference type="Proteomes" id="UP001602013"/>
    </source>
</evidence>
<proteinExistence type="predicted"/>
<feature type="domain" description="DUF4132" evidence="1">
    <location>
        <begin position="412"/>
        <end position="590"/>
    </location>
</feature>
<organism evidence="3 4">
    <name type="scientific">Microtetraspora malaysiensis</name>
    <dbReference type="NCBI Taxonomy" id="161358"/>
    <lineage>
        <taxon>Bacteria</taxon>
        <taxon>Bacillati</taxon>
        <taxon>Actinomycetota</taxon>
        <taxon>Actinomycetes</taxon>
        <taxon>Streptosporangiales</taxon>
        <taxon>Streptosporangiaceae</taxon>
        <taxon>Microtetraspora</taxon>
    </lineage>
</organism>
<evidence type="ECO:0000313" key="3">
    <source>
        <dbReference type="EMBL" id="MFF3668257.1"/>
    </source>
</evidence>